<dbReference type="Gene3D" id="3.30.1460.50">
    <property type="match status" value="1"/>
</dbReference>
<dbReference type="EMBL" id="CDHN01000002">
    <property type="protein sequence ID" value="CEJ85750.1"/>
    <property type="molecule type" value="Genomic_DNA"/>
</dbReference>
<dbReference type="Proteomes" id="UP000039046">
    <property type="component" value="Unassembled WGS sequence"/>
</dbReference>
<dbReference type="GO" id="GO:0000045">
    <property type="term" value="P:autophagosome assembly"/>
    <property type="evidence" value="ECO:0007669"/>
    <property type="project" value="TreeGrafter"/>
</dbReference>
<dbReference type="GO" id="GO:0005829">
    <property type="term" value="C:cytosol"/>
    <property type="evidence" value="ECO:0007669"/>
    <property type="project" value="TreeGrafter"/>
</dbReference>
<evidence type="ECO:0000256" key="6">
    <source>
        <dbReference type="ARBA" id="ARBA00023006"/>
    </source>
</evidence>
<dbReference type="HOGENOM" id="CLU_072332_0_2_1"/>
<dbReference type="PANTHER" id="PTHR14957:SF1">
    <property type="entry name" value="UBIQUITIN-LIKE-CONJUGATING ENZYME ATG10"/>
    <property type="match status" value="1"/>
</dbReference>
<dbReference type="GO" id="GO:0015031">
    <property type="term" value="P:protein transport"/>
    <property type="evidence" value="ECO:0007669"/>
    <property type="project" value="UniProtKB-KW"/>
</dbReference>
<keyword evidence="5" id="KW-0813">Transport</keyword>
<dbReference type="OrthoDB" id="4089664at2759"/>
<name>A0A0A1SZS1_9HYPO</name>
<evidence type="ECO:0000256" key="2">
    <source>
        <dbReference type="ARBA" id="ARBA00021099"/>
    </source>
</evidence>
<protein>
    <recommendedName>
        <fullName evidence="2">Ubiquitin-like-conjugating enzyme ATG10</fullName>
    </recommendedName>
    <alternativeName>
        <fullName evidence="7">Autophagy-related protein 10</fullName>
    </alternativeName>
</protein>
<sequence>MDIKRFPQLDHEEFTEACHYLDRQYCQAKLGSVRRQWKMSLCTSLDLTSQFPSGQSSYIQIIRPLETPNDDLNLLSTMKGFSFSETGGEGEGTSTDDDMIEAEEADMHVIERRPSHSDVGYVTYEIHLHPTYQVPCLWFSLHGLPPDEPAFNIDTVFRRLVPDEYKSGLRQGIGGIGGISADHHPITGIPTFFIHPCLLGDAITPFNCTRENYLTIWLGLVGGCVGLWVPKEMVS</sequence>
<evidence type="ECO:0000313" key="9">
    <source>
        <dbReference type="Proteomes" id="UP000039046"/>
    </source>
</evidence>
<dbReference type="Pfam" id="PF03987">
    <property type="entry name" value="Autophagy_act_C"/>
    <property type="match status" value="1"/>
</dbReference>
<dbReference type="AlphaFoldDB" id="A0A0A1SZS1"/>
<dbReference type="GO" id="GO:0061651">
    <property type="term" value="F:Atg12 conjugating enzyme activity"/>
    <property type="evidence" value="ECO:0007669"/>
    <property type="project" value="TreeGrafter"/>
</dbReference>
<evidence type="ECO:0000313" key="8">
    <source>
        <dbReference type="EMBL" id="CEJ85750.1"/>
    </source>
</evidence>
<keyword evidence="5" id="KW-0653">Protein transport</keyword>
<evidence type="ECO:0000256" key="3">
    <source>
        <dbReference type="ARBA" id="ARBA00022679"/>
    </source>
</evidence>
<proteinExistence type="inferred from homology"/>
<keyword evidence="6" id="KW-0072">Autophagy</keyword>
<dbReference type="InterPro" id="IPR007135">
    <property type="entry name" value="Atg3/Atg10"/>
</dbReference>
<evidence type="ECO:0000256" key="1">
    <source>
        <dbReference type="ARBA" id="ARBA00005696"/>
    </source>
</evidence>
<evidence type="ECO:0000256" key="4">
    <source>
        <dbReference type="ARBA" id="ARBA00022786"/>
    </source>
</evidence>
<dbReference type="GO" id="GO:0032446">
    <property type="term" value="P:protein modification by small protein conjugation"/>
    <property type="evidence" value="ECO:0007669"/>
    <property type="project" value="TreeGrafter"/>
</dbReference>
<evidence type="ECO:0000256" key="7">
    <source>
        <dbReference type="ARBA" id="ARBA00029833"/>
    </source>
</evidence>
<comment type="similarity">
    <text evidence="1">Belongs to the ATG10 family.</text>
</comment>
<dbReference type="STRING" id="1531966.A0A0A1SZS1"/>
<dbReference type="PANTHER" id="PTHR14957">
    <property type="entry name" value="UBIQUITIN-LIKE-CONJUGATING ENZYME ATG10"/>
    <property type="match status" value="1"/>
</dbReference>
<dbReference type="GO" id="GO:0000422">
    <property type="term" value="P:autophagy of mitochondrion"/>
    <property type="evidence" value="ECO:0007669"/>
    <property type="project" value="TreeGrafter"/>
</dbReference>
<gene>
    <name evidence="8" type="ORF">VHEMI03900</name>
</gene>
<reference evidence="8 9" key="1">
    <citation type="journal article" date="2015" name="Genome Announc.">
        <title>Draft Genome Sequence and Gene Annotation of the Entomopathogenic Fungus Verticillium hemipterigenum.</title>
        <authorList>
            <person name="Horn F."/>
            <person name="Habel A."/>
            <person name="Scharf D.H."/>
            <person name="Dworschak J."/>
            <person name="Brakhage A.A."/>
            <person name="Guthke R."/>
            <person name="Hertweck C."/>
            <person name="Linde J."/>
        </authorList>
    </citation>
    <scope>NUCLEOTIDE SEQUENCE [LARGE SCALE GENOMIC DNA]</scope>
</reference>
<keyword evidence="9" id="KW-1185">Reference proteome</keyword>
<accession>A0A0A1SZS1</accession>
<keyword evidence="4" id="KW-0833">Ubl conjugation pathway</keyword>
<evidence type="ECO:0000256" key="5">
    <source>
        <dbReference type="ARBA" id="ARBA00022927"/>
    </source>
</evidence>
<organism evidence="8 9">
    <name type="scientific">[Torrubiella] hemipterigena</name>
    <dbReference type="NCBI Taxonomy" id="1531966"/>
    <lineage>
        <taxon>Eukaryota</taxon>
        <taxon>Fungi</taxon>
        <taxon>Dikarya</taxon>
        <taxon>Ascomycota</taxon>
        <taxon>Pezizomycotina</taxon>
        <taxon>Sordariomycetes</taxon>
        <taxon>Hypocreomycetidae</taxon>
        <taxon>Hypocreales</taxon>
        <taxon>Clavicipitaceae</taxon>
        <taxon>Clavicipitaceae incertae sedis</taxon>
        <taxon>'Torrubiella' clade</taxon>
    </lineage>
</organism>
<keyword evidence="3" id="KW-0808">Transferase</keyword>